<name>A0A4S8RS39_9FLAO</name>
<dbReference type="AlphaFoldDB" id="A0A4S8RS39"/>
<dbReference type="Proteomes" id="UP000310406">
    <property type="component" value="Unassembled WGS sequence"/>
</dbReference>
<sequence>MWLSGEAKPDVEPQIFTAIKVDGGGGRSWLRNTDSEYKMLNKLANDLGGSPGAVMPKVTGELKIVSELEYCSSCQGVIQQFNEMFPNIKLILVDGAK</sequence>
<dbReference type="EMBL" id="SNTZ01000001">
    <property type="protein sequence ID" value="THV61523.1"/>
    <property type="molecule type" value="Genomic_DNA"/>
</dbReference>
<comment type="caution">
    <text evidence="1">The sequence shown here is derived from an EMBL/GenBank/DDBJ whole genome shotgun (WGS) entry which is preliminary data.</text>
</comment>
<accession>A0A4S8RS39</accession>
<evidence type="ECO:0000313" key="1">
    <source>
        <dbReference type="EMBL" id="THV61523.1"/>
    </source>
</evidence>
<dbReference type="Pfam" id="PF14424">
    <property type="entry name" value="Toxin-deaminase"/>
    <property type="match status" value="1"/>
</dbReference>
<keyword evidence="2" id="KW-1185">Reference proteome</keyword>
<evidence type="ECO:0000313" key="2">
    <source>
        <dbReference type="Proteomes" id="UP000310406"/>
    </source>
</evidence>
<proteinExistence type="predicted"/>
<dbReference type="RefSeq" id="WP_136565300.1">
    <property type="nucleotide sequence ID" value="NZ_SNTZ01000001.1"/>
</dbReference>
<dbReference type="OrthoDB" id="1374045at2"/>
<reference evidence="1 2" key="1">
    <citation type="submission" date="2019-03" db="EMBL/GenBank/DDBJ databases">
        <title>Muricauda SCR12 sp.nov, a marine bacterium isolated from Pacific Ocean:the Okinawa trough.</title>
        <authorList>
            <person name="Liu L."/>
        </authorList>
    </citation>
    <scope>NUCLEOTIDE SEQUENCE [LARGE SCALE GENOMIC DNA]</scope>
    <source>
        <strain evidence="1 2">SCR12</strain>
    </source>
</reference>
<organism evidence="1 2">
    <name type="scientific">Flagellimonas alvinocaridis</name>
    <dbReference type="NCBI Taxonomy" id="2530200"/>
    <lineage>
        <taxon>Bacteria</taxon>
        <taxon>Pseudomonadati</taxon>
        <taxon>Bacteroidota</taxon>
        <taxon>Flavobacteriia</taxon>
        <taxon>Flavobacteriales</taxon>
        <taxon>Flavobacteriaceae</taxon>
        <taxon>Flagellimonas</taxon>
    </lineage>
</organism>
<dbReference type="InterPro" id="IPR032721">
    <property type="entry name" value="Toxin-deaminase"/>
</dbReference>
<protein>
    <submittedName>
        <fullName evidence="1">Uncharacterized protein</fullName>
    </submittedName>
</protein>
<gene>
    <name evidence="1" type="ORF">EZV76_04120</name>
</gene>